<protein>
    <submittedName>
        <fullName evidence="2">Uncharacterized protein</fullName>
    </submittedName>
</protein>
<evidence type="ECO:0000313" key="2">
    <source>
        <dbReference type="EMBL" id="GII93752.1"/>
    </source>
</evidence>
<dbReference type="Proteomes" id="UP000606172">
    <property type="component" value="Unassembled WGS sequence"/>
</dbReference>
<name>A0A919V8Z2_9ACTN</name>
<organism evidence="2 3">
    <name type="scientific">Sinosporangium siamense</name>
    <dbReference type="NCBI Taxonomy" id="1367973"/>
    <lineage>
        <taxon>Bacteria</taxon>
        <taxon>Bacillati</taxon>
        <taxon>Actinomycetota</taxon>
        <taxon>Actinomycetes</taxon>
        <taxon>Streptosporangiales</taxon>
        <taxon>Streptosporangiaceae</taxon>
        <taxon>Sinosporangium</taxon>
    </lineage>
</organism>
<keyword evidence="3" id="KW-1185">Reference proteome</keyword>
<dbReference type="AlphaFoldDB" id="A0A919V8Z2"/>
<sequence length="78" mass="8714">MDRVPPEIPQKIGMLLQQRHLDPRTGQQERQDSTGGPTARDHTGRVVHNSSPVEIIPREPPPGQHDTHATIPCPENRT</sequence>
<gene>
    <name evidence="2" type="ORF">Ssi02_39830</name>
</gene>
<accession>A0A919V8Z2</accession>
<proteinExistence type="predicted"/>
<dbReference type="EMBL" id="BOOW01000026">
    <property type="protein sequence ID" value="GII93752.1"/>
    <property type="molecule type" value="Genomic_DNA"/>
</dbReference>
<feature type="region of interest" description="Disordered" evidence="1">
    <location>
        <begin position="1"/>
        <end position="78"/>
    </location>
</feature>
<reference evidence="2" key="1">
    <citation type="submission" date="2021-01" db="EMBL/GenBank/DDBJ databases">
        <title>Whole genome shotgun sequence of Sinosporangium siamense NBRC 109515.</title>
        <authorList>
            <person name="Komaki H."/>
            <person name="Tamura T."/>
        </authorList>
    </citation>
    <scope>NUCLEOTIDE SEQUENCE</scope>
    <source>
        <strain evidence="2">NBRC 109515</strain>
    </source>
</reference>
<evidence type="ECO:0000256" key="1">
    <source>
        <dbReference type="SAM" id="MobiDB-lite"/>
    </source>
</evidence>
<feature type="compositionally biased region" description="Basic and acidic residues" evidence="1">
    <location>
        <begin position="19"/>
        <end position="32"/>
    </location>
</feature>
<evidence type="ECO:0000313" key="3">
    <source>
        <dbReference type="Proteomes" id="UP000606172"/>
    </source>
</evidence>
<comment type="caution">
    <text evidence="2">The sequence shown here is derived from an EMBL/GenBank/DDBJ whole genome shotgun (WGS) entry which is preliminary data.</text>
</comment>